<organism evidence="3 4">
    <name type="scientific">Thermocoleostomius sinensis A174</name>
    <dbReference type="NCBI Taxonomy" id="2016057"/>
    <lineage>
        <taxon>Bacteria</taxon>
        <taxon>Bacillati</taxon>
        <taxon>Cyanobacteriota</taxon>
        <taxon>Cyanophyceae</taxon>
        <taxon>Oculatellales</taxon>
        <taxon>Oculatellaceae</taxon>
        <taxon>Thermocoleostomius</taxon>
    </lineage>
</organism>
<evidence type="ECO:0000313" key="3">
    <source>
        <dbReference type="EMBL" id="WAL61340.1"/>
    </source>
</evidence>
<dbReference type="EMBL" id="CP113797">
    <property type="protein sequence ID" value="WAL61340.1"/>
    <property type="molecule type" value="Genomic_DNA"/>
</dbReference>
<reference evidence="3" key="1">
    <citation type="submission" date="2022-12" db="EMBL/GenBank/DDBJ databases">
        <title>Polyphasic identification of a Novel Hot-Spring Cyanobacterium Ocullathermofonsia sinensis gen nov. sp. nov. and Genomic Insights on its Adaptations to the Thermal Habitat.</title>
        <authorList>
            <person name="Daroch M."/>
            <person name="Tang J."/>
            <person name="Jiang Y."/>
        </authorList>
    </citation>
    <scope>NUCLEOTIDE SEQUENCE</scope>
    <source>
        <strain evidence="3">PKUAC-SCTA174</strain>
    </source>
</reference>
<name>A0A9E9CBW5_9CYAN</name>
<feature type="region of interest" description="Disordered" evidence="2">
    <location>
        <begin position="1"/>
        <end position="31"/>
    </location>
</feature>
<protein>
    <submittedName>
        <fullName evidence="3">Uncharacterized protein</fullName>
    </submittedName>
</protein>
<evidence type="ECO:0000313" key="4">
    <source>
        <dbReference type="Proteomes" id="UP001163152"/>
    </source>
</evidence>
<dbReference type="RefSeq" id="WP_268611293.1">
    <property type="nucleotide sequence ID" value="NZ_CP113797.1"/>
</dbReference>
<feature type="region of interest" description="Disordered" evidence="2">
    <location>
        <begin position="129"/>
        <end position="160"/>
    </location>
</feature>
<dbReference type="Proteomes" id="UP001163152">
    <property type="component" value="Chromosome"/>
</dbReference>
<dbReference type="AlphaFoldDB" id="A0A9E9CBW5"/>
<feature type="coiled-coil region" evidence="1">
    <location>
        <begin position="68"/>
        <end position="95"/>
    </location>
</feature>
<gene>
    <name evidence="3" type="ORF">OXH18_04915</name>
</gene>
<proteinExistence type="predicted"/>
<keyword evidence="4" id="KW-1185">Reference proteome</keyword>
<dbReference type="KEGG" id="tsin:OXH18_04915"/>
<sequence>MSAQPSRRLSSPSQASRQPSDRAVARVRRRSPRQSYQATAIEVSARLGVNVLLGIIAVSTLVKLVPYNLSQQQQLEEARSEVAKLDKRVDELRAEFDRHFDPQQSMHVMQEQSARMNPNQRQIIWLAPSATTAQQPERSPSEKTMTPIEGSQQQAFWLKR</sequence>
<feature type="compositionally biased region" description="Polar residues" evidence="2">
    <location>
        <begin position="1"/>
        <end position="18"/>
    </location>
</feature>
<accession>A0A9E9CBW5</accession>
<evidence type="ECO:0000256" key="1">
    <source>
        <dbReference type="SAM" id="Coils"/>
    </source>
</evidence>
<evidence type="ECO:0000256" key="2">
    <source>
        <dbReference type="SAM" id="MobiDB-lite"/>
    </source>
</evidence>
<keyword evidence="1" id="KW-0175">Coiled coil</keyword>